<dbReference type="SMART" id="SM00709">
    <property type="entry name" value="Zpr1"/>
    <property type="match status" value="2"/>
</dbReference>
<feature type="domain" description="Zinc finger ZPR1-type" evidence="6">
    <location>
        <begin position="258"/>
        <end position="418"/>
    </location>
</feature>
<dbReference type="Pfam" id="PF22794">
    <property type="entry name" value="jr-ZPR1"/>
    <property type="match status" value="2"/>
</dbReference>
<comment type="caution">
    <text evidence="7">The sequence shown here is derived from an EMBL/GenBank/DDBJ whole genome shotgun (WGS) entry which is preliminary data.</text>
</comment>
<feature type="domain" description="Zinc finger ZPR1-type" evidence="6">
    <location>
        <begin position="34"/>
        <end position="191"/>
    </location>
</feature>
<keyword evidence="3" id="KW-0863">Zinc-finger</keyword>
<dbReference type="InterPro" id="IPR040141">
    <property type="entry name" value="ZPR1"/>
</dbReference>
<evidence type="ECO:0000256" key="4">
    <source>
        <dbReference type="ARBA" id="ARBA00022833"/>
    </source>
</evidence>
<dbReference type="InterPro" id="IPR042451">
    <property type="entry name" value="ZPR1_A/B_dom"/>
</dbReference>
<evidence type="ECO:0000313" key="7">
    <source>
        <dbReference type="EMBL" id="KAK9506274.1"/>
    </source>
</evidence>
<dbReference type="AlphaFoldDB" id="A0AAW1DCL5"/>
<dbReference type="Gene3D" id="2.20.25.420">
    <property type="entry name" value="ZPR1, zinc finger domain"/>
    <property type="match status" value="2"/>
</dbReference>
<gene>
    <name evidence="7" type="ORF">O3M35_008241</name>
</gene>
<dbReference type="InterPro" id="IPR042452">
    <property type="entry name" value="ZPR1_Znf1/2"/>
</dbReference>
<evidence type="ECO:0000256" key="3">
    <source>
        <dbReference type="ARBA" id="ARBA00022771"/>
    </source>
</evidence>
<evidence type="ECO:0000259" key="6">
    <source>
        <dbReference type="SMART" id="SM00709"/>
    </source>
</evidence>
<dbReference type="FunFam" id="2.60.120.1040:FF:000003">
    <property type="entry name" value="Zinc finger protein zpr1"/>
    <property type="match status" value="1"/>
</dbReference>
<protein>
    <recommendedName>
        <fullName evidence="6">Zinc finger ZPR1-type domain-containing protein</fullName>
    </recommendedName>
</protein>
<feature type="region of interest" description="Disordered" evidence="5">
    <location>
        <begin position="1"/>
        <end position="24"/>
    </location>
</feature>
<proteinExistence type="inferred from homology"/>
<keyword evidence="8" id="KW-1185">Reference proteome</keyword>
<dbReference type="InterPro" id="IPR004457">
    <property type="entry name" value="Znf_ZPR1"/>
</dbReference>
<sequence>MTSNSKESESQSKKPLFRPLDAEDKEPEITEIESLCMSCERNGTTRLLLTRIPYYKEVVLMSFECPHCGYSNNEIQPGGEIQEKGVKITLELTTKDDINRQLVKSDFTSIKIPHLQFEIPAQSQKGEITTVEGVITRAIDGLKHEQPLRKVLDSELAKKIFSLIKQLRKLDGSTPFTMILEDISGNTFVENPQAPSADPNCKTEYFERTKEEDHKLGIFTHQEVLGDDDTSGKKSEVEDLVEKTEDLDLAGEVLTFNTNCPNCGSPCDTNMKVIDIPHFKEVVIMATTCDYCGLRTNEVKSAGGVEPQGIRIELSIREKKDFSRDILKSETCNLEIPELELEGGPHILCGKFTTVEGLLQDIEKGLDGSGANLFNVFGDSRRGKRIDKVLSGLADIISGKMAATLVLNDPAGNSYIQSLSDDGPDSALKVIRYDRSYEQNEELGLNDMKTENYEEN</sequence>
<comment type="similarity">
    <text evidence="1">Belongs to the ZPR1 family.</text>
</comment>
<dbReference type="Gene3D" id="2.60.120.1040">
    <property type="entry name" value="ZPR1, A/B domain"/>
    <property type="match status" value="2"/>
</dbReference>
<feature type="compositionally biased region" description="Basic and acidic residues" evidence="5">
    <location>
        <begin position="1"/>
        <end position="12"/>
    </location>
</feature>
<dbReference type="EMBL" id="JAPXFL010000005">
    <property type="protein sequence ID" value="KAK9506274.1"/>
    <property type="molecule type" value="Genomic_DNA"/>
</dbReference>
<dbReference type="FunFam" id="2.20.25.420:FF:000003">
    <property type="entry name" value="zinc finger protein ZPR1"/>
    <property type="match status" value="1"/>
</dbReference>
<evidence type="ECO:0000256" key="5">
    <source>
        <dbReference type="SAM" id="MobiDB-lite"/>
    </source>
</evidence>
<evidence type="ECO:0000256" key="2">
    <source>
        <dbReference type="ARBA" id="ARBA00022723"/>
    </source>
</evidence>
<dbReference type="PANTHER" id="PTHR10876">
    <property type="entry name" value="ZINC FINGER PROTEIN ZPR1"/>
    <property type="match status" value="1"/>
</dbReference>
<dbReference type="PANTHER" id="PTHR10876:SF0">
    <property type="entry name" value="ZINC FINGER PROTEIN ZPR1"/>
    <property type="match status" value="1"/>
</dbReference>
<dbReference type="FunFam" id="2.20.25.420:FF:000001">
    <property type="entry name" value="Zinc finger protein ZPR1"/>
    <property type="match status" value="1"/>
</dbReference>
<dbReference type="GO" id="GO:0008270">
    <property type="term" value="F:zinc ion binding"/>
    <property type="evidence" value="ECO:0007669"/>
    <property type="project" value="UniProtKB-KW"/>
</dbReference>
<keyword evidence="2" id="KW-0479">Metal-binding</keyword>
<organism evidence="7 8">
    <name type="scientific">Rhynocoris fuscipes</name>
    <dbReference type="NCBI Taxonomy" id="488301"/>
    <lineage>
        <taxon>Eukaryota</taxon>
        <taxon>Metazoa</taxon>
        <taxon>Ecdysozoa</taxon>
        <taxon>Arthropoda</taxon>
        <taxon>Hexapoda</taxon>
        <taxon>Insecta</taxon>
        <taxon>Pterygota</taxon>
        <taxon>Neoptera</taxon>
        <taxon>Paraneoptera</taxon>
        <taxon>Hemiptera</taxon>
        <taxon>Heteroptera</taxon>
        <taxon>Panheteroptera</taxon>
        <taxon>Cimicomorpha</taxon>
        <taxon>Reduviidae</taxon>
        <taxon>Harpactorinae</taxon>
        <taxon>Harpactorini</taxon>
        <taxon>Rhynocoris</taxon>
    </lineage>
</organism>
<reference evidence="7 8" key="1">
    <citation type="submission" date="2022-12" db="EMBL/GenBank/DDBJ databases">
        <title>Chromosome-level genome assembly of true bugs.</title>
        <authorList>
            <person name="Ma L."/>
            <person name="Li H."/>
        </authorList>
    </citation>
    <scope>NUCLEOTIDE SEQUENCE [LARGE SCALE GENOMIC DNA]</scope>
    <source>
        <strain evidence="7">Lab_2022b</strain>
    </source>
</reference>
<dbReference type="EMBL" id="JAPXFL010000005">
    <property type="protein sequence ID" value="KAK9506275.1"/>
    <property type="molecule type" value="Genomic_DNA"/>
</dbReference>
<dbReference type="GO" id="GO:0005634">
    <property type="term" value="C:nucleus"/>
    <property type="evidence" value="ECO:0007669"/>
    <property type="project" value="TreeGrafter"/>
</dbReference>
<evidence type="ECO:0000256" key="1">
    <source>
        <dbReference type="ARBA" id="ARBA00008354"/>
    </source>
</evidence>
<dbReference type="NCBIfam" id="TIGR00310">
    <property type="entry name" value="ZPR1_znf"/>
    <property type="match status" value="2"/>
</dbReference>
<accession>A0AAW1DCL5</accession>
<evidence type="ECO:0000313" key="8">
    <source>
        <dbReference type="Proteomes" id="UP001461498"/>
    </source>
</evidence>
<name>A0AAW1DCL5_9HEMI</name>
<dbReference type="InterPro" id="IPR056180">
    <property type="entry name" value="ZPR1_jr_dom"/>
</dbReference>
<keyword evidence="4" id="KW-0862">Zinc</keyword>
<dbReference type="Pfam" id="PF03367">
    <property type="entry name" value="Zn_ribbon_ZPR1"/>
    <property type="match status" value="2"/>
</dbReference>
<dbReference type="Proteomes" id="UP001461498">
    <property type="component" value="Unassembled WGS sequence"/>
</dbReference>